<dbReference type="GeneID" id="76727051"/>
<name>A0A8E4R4B0_MYCMU</name>
<dbReference type="AlphaFoldDB" id="A0A8E4R4B0"/>
<keyword evidence="2" id="KW-1185">Reference proteome</keyword>
<dbReference type="EMBL" id="CP062008">
    <property type="protein sequence ID" value="QPG67645.1"/>
    <property type="molecule type" value="Genomic_DNA"/>
</dbReference>
<organism evidence="1 2">
    <name type="scientific">Mycolicibacterium mucogenicum DSM 44124</name>
    <dbReference type="NCBI Taxonomy" id="1226753"/>
    <lineage>
        <taxon>Bacteria</taxon>
        <taxon>Bacillati</taxon>
        <taxon>Actinomycetota</taxon>
        <taxon>Actinomycetes</taxon>
        <taxon>Mycobacteriales</taxon>
        <taxon>Mycobacteriaceae</taxon>
        <taxon>Mycolicibacterium</taxon>
    </lineage>
</organism>
<evidence type="ECO:0008006" key="3">
    <source>
        <dbReference type="Google" id="ProtNLM"/>
    </source>
</evidence>
<sequence length="160" mass="17691">MATELAVGHARQVSLAGVTLPPRLQQADYLDVFDVTVAESDARTPETLARQALERSGPPIREGIRFAHKAFLRFRLGPADSLQHVLGWRIAESTPDAVRLEAESPLMEGTLILRRVNASTGRLITALHYKHRWAAAAVWRAIGPIHRTAAPYLMNKVATR</sequence>
<proteinExistence type="predicted"/>
<gene>
    <name evidence="1" type="ORF">C1S78_019120</name>
</gene>
<dbReference type="RefSeq" id="WP_138158458.1">
    <property type="nucleotide sequence ID" value="NZ_ANBS01000011.1"/>
</dbReference>
<protein>
    <recommendedName>
        <fullName evidence="3">DUF2867 domain-containing protein</fullName>
    </recommendedName>
</protein>
<reference evidence="1 2" key="1">
    <citation type="journal article" date="2019" name="BMC Evol. Biol.">
        <title>Comparative genomics of Mycobacterium mucogenicum and Mycobacterium neoaurum clade members emphasizing tRNA and non-coding RNA.</title>
        <authorList>
            <person name="Behra P.R.K."/>
            <person name="Pettersson B.M.F."/>
            <person name="Das S."/>
            <person name="Dasgupta S."/>
            <person name="Kirsebom L.A."/>
        </authorList>
    </citation>
    <scope>NUCLEOTIDE SEQUENCE [LARGE SCALE GENOMIC DNA]</scope>
    <source>
        <strain evidence="1 2">DSM 44124</strain>
    </source>
</reference>
<evidence type="ECO:0000313" key="1">
    <source>
        <dbReference type="EMBL" id="QPG67645.1"/>
    </source>
</evidence>
<dbReference type="Proteomes" id="UP000309231">
    <property type="component" value="Chromosome"/>
</dbReference>
<dbReference type="KEGG" id="mmuc:C1S78_019120"/>
<accession>A0A8E4R4B0</accession>
<evidence type="ECO:0000313" key="2">
    <source>
        <dbReference type="Proteomes" id="UP000309231"/>
    </source>
</evidence>
<reference evidence="1 2" key="2">
    <citation type="journal article" date="2019" name="Sci. Rep.">
        <title>Insight into the biology of Mycobacterium mucogenicum and Mycobacterium neoaurum clade members.</title>
        <authorList>
            <person name="Behra P.R.K."/>
            <person name="Pettersson B.M.F."/>
            <person name="Ramesh M."/>
            <person name="Dasgupta S."/>
            <person name="Kirsebom L.A."/>
        </authorList>
    </citation>
    <scope>NUCLEOTIDE SEQUENCE [LARGE SCALE GENOMIC DNA]</scope>
    <source>
        <strain evidence="1 2">DSM 44124</strain>
    </source>
</reference>